<evidence type="ECO:0000256" key="1">
    <source>
        <dbReference type="SAM" id="MobiDB-lite"/>
    </source>
</evidence>
<dbReference type="EMBL" id="JAVRRT010000007">
    <property type="protein sequence ID" value="KAK5170665.1"/>
    <property type="molecule type" value="Genomic_DNA"/>
</dbReference>
<name>A0AAV9PC62_9PEZI</name>
<feature type="compositionally biased region" description="Polar residues" evidence="1">
    <location>
        <begin position="52"/>
        <end position="63"/>
    </location>
</feature>
<dbReference type="AlphaFoldDB" id="A0AAV9PC62"/>
<comment type="caution">
    <text evidence="2">The sequence shown here is derived from an EMBL/GenBank/DDBJ whole genome shotgun (WGS) entry which is preliminary data.</text>
</comment>
<accession>A0AAV9PC62</accession>
<dbReference type="Proteomes" id="UP001337655">
    <property type="component" value="Unassembled WGS sequence"/>
</dbReference>
<protein>
    <submittedName>
        <fullName evidence="2">Uncharacterized protein</fullName>
    </submittedName>
</protein>
<keyword evidence="3" id="KW-1185">Reference proteome</keyword>
<gene>
    <name evidence="2" type="ORF">LTR77_005255</name>
</gene>
<dbReference type="RefSeq" id="XP_064659863.1">
    <property type="nucleotide sequence ID" value="XM_064802502.1"/>
</dbReference>
<feature type="region of interest" description="Disordered" evidence="1">
    <location>
        <begin position="1"/>
        <end position="107"/>
    </location>
</feature>
<evidence type="ECO:0000313" key="3">
    <source>
        <dbReference type="Proteomes" id="UP001337655"/>
    </source>
</evidence>
<proteinExistence type="predicted"/>
<organism evidence="2 3">
    <name type="scientific">Saxophila tyrrhenica</name>
    <dbReference type="NCBI Taxonomy" id="1690608"/>
    <lineage>
        <taxon>Eukaryota</taxon>
        <taxon>Fungi</taxon>
        <taxon>Dikarya</taxon>
        <taxon>Ascomycota</taxon>
        <taxon>Pezizomycotina</taxon>
        <taxon>Dothideomycetes</taxon>
        <taxon>Dothideomycetidae</taxon>
        <taxon>Mycosphaerellales</taxon>
        <taxon>Extremaceae</taxon>
        <taxon>Saxophila</taxon>
    </lineage>
</organism>
<feature type="compositionally biased region" description="Polar residues" evidence="1">
    <location>
        <begin position="1"/>
        <end position="10"/>
    </location>
</feature>
<sequence>MFQPASTANNHKARRGTPLPPATERLGWARNPPTSPRPFRPIFNEQAPAAQGTATLNRDSTSAGRPRASSCPLLPTAAVEEKEQECSDANQPLPPVQGSVPLDRNSSSERVVAVLLPSVAPRGRPRSSSCVPLGTSIPDSPTDSAAEDSASDASSQDSVEIITSPVKQLLSFDNRLQIQIVGDRCEVLRDQVDFTAKCYRSLGERSHSFSMRLRYCQEVRGSAPPALVEHFVLGQGRPVLPTIAGLNSVVQPLERAEAAVDNASRAQTDADAATLVEEAQRQFDTATAGLQGIRQTLETVHRCVETMEEVRAATEDPFRQAESIGNASRRRGQRLTWLEALPAMCFGG</sequence>
<reference evidence="2 3" key="1">
    <citation type="submission" date="2023-08" db="EMBL/GenBank/DDBJ databases">
        <title>Black Yeasts Isolated from many extreme environments.</title>
        <authorList>
            <person name="Coleine C."/>
            <person name="Stajich J.E."/>
            <person name="Selbmann L."/>
        </authorList>
    </citation>
    <scope>NUCLEOTIDE SEQUENCE [LARGE SCALE GENOMIC DNA]</scope>
    <source>
        <strain evidence="2 3">CCFEE 5935</strain>
    </source>
</reference>
<evidence type="ECO:0000313" key="2">
    <source>
        <dbReference type="EMBL" id="KAK5170665.1"/>
    </source>
</evidence>
<feature type="region of interest" description="Disordered" evidence="1">
    <location>
        <begin position="121"/>
        <end position="158"/>
    </location>
</feature>
<dbReference type="GeneID" id="89926598"/>